<sequence length="395" mass="44059">MTDTPRAHAASSANPDGVSSLRYQALNKDSYRLDSPPFTGAAVTGAGPVTQGLDQPVPTSVRAAGSASQVPPRTHAHSTAAPVHGRYDRDVPAWALDRHTSEPGELDDELDEHEDAKAPPEEEDASIKSPFTAPVPRQGESMDTYTFPRHRFPTKMRDERKTPLVVVACGSFSPPTYLHLRMFEMAKDQVIESGDYELLAGYYSPVSDQYKKDGLAKATHRVRMCELAVERSSNWLMVDAWESLQGEYQRTAVVLDHFHEEINGAQNERGIQMSDGSRKPIKIMLLAGGDLIQSMGEPGVWADQDLHHILGLYGCLIVERTGADVWSFLLSHDLLWKHRRNLIVVKQTIYNDISSSKVRLFVRRGYSIKYLLPNSVIQYIEQNALYLSTEQLGKS</sequence>
<dbReference type="CDD" id="cd09286">
    <property type="entry name" value="NMNAT_Eukarya"/>
    <property type="match status" value="1"/>
</dbReference>
<dbReference type="InterPro" id="IPR051182">
    <property type="entry name" value="Euk_NMN_adenylyltrnsfrase"/>
</dbReference>
<dbReference type="GO" id="GO:0004515">
    <property type="term" value="F:nicotinate-nucleotide adenylyltransferase activity"/>
    <property type="evidence" value="ECO:0007669"/>
    <property type="project" value="UniProtKB-EC"/>
</dbReference>
<feature type="compositionally biased region" description="Acidic residues" evidence="16">
    <location>
        <begin position="104"/>
        <end position="113"/>
    </location>
</feature>
<reference evidence="18" key="1">
    <citation type="submission" date="2023-03" db="EMBL/GenBank/DDBJ databases">
        <title>Mating type loci evolution in Malassezia.</title>
        <authorList>
            <person name="Coelho M.A."/>
        </authorList>
    </citation>
    <scope>NUCLEOTIDE SEQUENCE</scope>
    <source>
        <strain evidence="18">CBS 9431</strain>
    </source>
</reference>
<comment type="subcellular location">
    <subcellularLocation>
        <location evidence="1">Nucleus</location>
    </subcellularLocation>
</comment>
<keyword evidence="7 15" id="KW-0808">Transferase</keyword>
<evidence type="ECO:0000259" key="17">
    <source>
        <dbReference type="Pfam" id="PF01467"/>
    </source>
</evidence>
<evidence type="ECO:0000256" key="13">
    <source>
        <dbReference type="ARBA" id="ARBA00048721"/>
    </source>
</evidence>
<evidence type="ECO:0000256" key="12">
    <source>
        <dbReference type="ARBA" id="ARBA00023242"/>
    </source>
</evidence>
<comment type="catalytic activity">
    <reaction evidence="14 15">
        <text>beta-nicotinamide D-ribonucleotide + ATP + H(+) = diphosphate + NAD(+)</text>
        <dbReference type="Rhea" id="RHEA:21360"/>
        <dbReference type="ChEBI" id="CHEBI:14649"/>
        <dbReference type="ChEBI" id="CHEBI:15378"/>
        <dbReference type="ChEBI" id="CHEBI:30616"/>
        <dbReference type="ChEBI" id="CHEBI:33019"/>
        <dbReference type="ChEBI" id="CHEBI:57540"/>
        <dbReference type="EC" id="2.7.7.1"/>
    </reaction>
</comment>
<evidence type="ECO:0000256" key="1">
    <source>
        <dbReference type="ARBA" id="ARBA00004123"/>
    </source>
</evidence>
<dbReference type="RefSeq" id="XP_060120609.1">
    <property type="nucleotide sequence ID" value="XM_060264626.1"/>
</dbReference>
<feature type="region of interest" description="Disordered" evidence="16">
    <location>
        <begin position="33"/>
        <end position="82"/>
    </location>
</feature>
<gene>
    <name evidence="18" type="ORF">MJAP1_000659</name>
</gene>
<feature type="domain" description="Cytidyltransferase-like" evidence="17">
    <location>
        <begin position="167"/>
        <end position="359"/>
    </location>
</feature>
<dbReference type="EC" id="2.7.7.18" evidence="15"/>
<dbReference type="AlphaFoldDB" id="A0AAF0EZL7"/>
<keyword evidence="5" id="KW-0597">Phosphoprotein</keyword>
<dbReference type="EC" id="2.7.7.1" evidence="15"/>
<dbReference type="PANTHER" id="PTHR12039">
    <property type="entry name" value="NICOTINAMIDE MONONUCLEOTIDE ADENYLYLTRANSFERASE"/>
    <property type="match status" value="1"/>
</dbReference>
<dbReference type="Proteomes" id="UP001217754">
    <property type="component" value="Chromosome 1"/>
</dbReference>
<evidence type="ECO:0000256" key="6">
    <source>
        <dbReference type="ARBA" id="ARBA00022642"/>
    </source>
</evidence>
<evidence type="ECO:0000256" key="15">
    <source>
        <dbReference type="RuleBase" id="RU362021"/>
    </source>
</evidence>
<comment type="catalytic activity">
    <reaction evidence="13 15">
        <text>nicotinate beta-D-ribonucleotide + ATP + H(+) = deamido-NAD(+) + diphosphate</text>
        <dbReference type="Rhea" id="RHEA:22860"/>
        <dbReference type="ChEBI" id="CHEBI:15378"/>
        <dbReference type="ChEBI" id="CHEBI:30616"/>
        <dbReference type="ChEBI" id="CHEBI:33019"/>
        <dbReference type="ChEBI" id="CHEBI:57502"/>
        <dbReference type="ChEBI" id="CHEBI:58437"/>
        <dbReference type="EC" id="2.7.7.18"/>
    </reaction>
</comment>
<dbReference type="GO" id="GO:0009435">
    <property type="term" value="P:NAD+ biosynthetic process"/>
    <property type="evidence" value="ECO:0007669"/>
    <property type="project" value="InterPro"/>
</dbReference>
<evidence type="ECO:0000256" key="8">
    <source>
        <dbReference type="ARBA" id="ARBA00022695"/>
    </source>
</evidence>
<dbReference type="Pfam" id="PF01467">
    <property type="entry name" value="CTP_transf_like"/>
    <property type="match status" value="1"/>
</dbReference>
<comment type="pathway">
    <text evidence="3">Cofactor biosynthesis; NAD(+) biosynthesis; deamido-NAD(+) from nicotinate D-ribonucleotide: step 1/1.</text>
</comment>
<name>A0AAF0EZL7_9BASI</name>
<evidence type="ECO:0000256" key="14">
    <source>
        <dbReference type="ARBA" id="ARBA00049001"/>
    </source>
</evidence>
<dbReference type="GO" id="GO:0005524">
    <property type="term" value="F:ATP binding"/>
    <property type="evidence" value="ECO:0007669"/>
    <property type="project" value="UniProtKB-KW"/>
</dbReference>
<dbReference type="InterPro" id="IPR005248">
    <property type="entry name" value="NadD/NMNAT"/>
</dbReference>
<keyword evidence="6 15" id="KW-0662">Pyridine nucleotide biosynthesis</keyword>
<comment type="pathway">
    <text evidence="2 15">Cofactor biosynthesis; NAD(+) biosynthesis; NAD(+) from nicotinamide D-ribonucleotide: step 1/1.</text>
</comment>
<keyword evidence="12" id="KW-0539">Nucleus</keyword>
<evidence type="ECO:0000256" key="4">
    <source>
        <dbReference type="ARBA" id="ARBA00007064"/>
    </source>
</evidence>
<organism evidence="18 19">
    <name type="scientific">Malassezia japonica</name>
    <dbReference type="NCBI Taxonomy" id="223818"/>
    <lineage>
        <taxon>Eukaryota</taxon>
        <taxon>Fungi</taxon>
        <taxon>Dikarya</taxon>
        <taxon>Basidiomycota</taxon>
        <taxon>Ustilaginomycotina</taxon>
        <taxon>Malasseziomycetes</taxon>
        <taxon>Malasseziales</taxon>
        <taxon>Malasseziaceae</taxon>
        <taxon>Malassezia</taxon>
    </lineage>
</organism>
<dbReference type="GO" id="GO:0005634">
    <property type="term" value="C:nucleus"/>
    <property type="evidence" value="ECO:0007669"/>
    <property type="project" value="UniProtKB-SubCell"/>
</dbReference>
<keyword evidence="11 15" id="KW-0520">NAD</keyword>
<feature type="region of interest" description="Disordered" evidence="16">
    <location>
        <begin position="101"/>
        <end position="147"/>
    </location>
</feature>
<dbReference type="EMBL" id="CP119958">
    <property type="protein sequence ID" value="WFD37712.1"/>
    <property type="molecule type" value="Genomic_DNA"/>
</dbReference>
<accession>A0AAF0EZL7</accession>
<evidence type="ECO:0000256" key="5">
    <source>
        <dbReference type="ARBA" id="ARBA00022553"/>
    </source>
</evidence>
<comment type="similarity">
    <text evidence="4 15">Belongs to the eukaryotic NMN adenylyltransferase family.</text>
</comment>
<evidence type="ECO:0000256" key="11">
    <source>
        <dbReference type="ARBA" id="ARBA00023027"/>
    </source>
</evidence>
<dbReference type="NCBIfam" id="TIGR00482">
    <property type="entry name" value="nicotinate (nicotinamide) nucleotide adenylyltransferase"/>
    <property type="match status" value="1"/>
</dbReference>
<keyword evidence="8 15" id="KW-0548">Nucleotidyltransferase</keyword>
<dbReference type="GeneID" id="85224308"/>
<dbReference type="InterPro" id="IPR014729">
    <property type="entry name" value="Rossmann-like_a/b/a_fold"/>
</dbReference>
<evidence type="ECO:0000256" key="7">
    <source>
        <dbReference type="ARBA" id="ARBA00022679"/>
    </source>
</evidence>
<dbReference type="InterPro" id="IPR045094">
    <property type="entry name" value="NMNAT_euk"/>
</dbReference>
<evidence type="ECO:0000256" key="2">
    <source>
        <dbReference type="ARBA" id="ARBA00004658"/>
    </source>
</evidence>
<dbReference type="SUPFAM" id="SSF52374">
    <property type="entry name" value="Nucleotidylyl transferase"/>
    <property type="match status" value="1"/>
</dbReference>
<keyword evidence="9 15" id="KW-0547">Nucleotide-binding</keyword>
<dbReference type="Gene3D" id="3.40.50.620">
    <property type="entry name" value="HUPs"/>
    <property type="match status" value="1"/>
</dbReference>
<evidence type="ECO:0000256" key="9">
    <source>
        <dbReference type="ARBA" id="ARBA00022741"/>
    </source>
</evidence>
<protein>
    <recommendedName>
        <fullName evidence="15">Nicotinamide-nucleotide adenylyltransferase</fullName>
        <ecNumber evidence="15">2.7.7.1</ecNumber>
        <ecNumber evidence="15">2.7.7.18</ecNumber>
    </recommendedName>
</protein>
<keyword evidence="19" id="KW-1185">Reference proteome</keyword>
<evidence type="ECO:0000313" key="19">
    <source>
        <dbReference type="Proteomes" id="UP001217754"/>
    </source>
</evidence>
<evidence type="ECO:0000256" key="16">
    <source>
        <dbReference type="SAM" id="MobiDB-lite"/>
    </source>
</evidence>
<evidence type="ECO:0000256" key="3">
    <source>
        <dbReference type="ARBA" id="ARBA00005019"/>
    </source>
</evidence>
<dbReference type="InterPro" id="IPR004821">
    <property type="entry name" value="Cyt_trans-like"/>
</dbReference>
<dbReference type="GO" id="GO:0000309">
    <property type="term" value="F:nicotinamide-nucleotide adenylyltransferase activity"/>
    <property type="evidence" value="ECO:0007669"/>
    <property type="project" value="UniProtKB-EC"/>
</dbReference>
<evidence type="ECO:0000256" key="10">
    <source>
        <dbReference type="ARBA" id="ARBA00022840"/>
    </source>
</evidence>
<dbReference type="PANTHER" id="PTHR12039:SF0">
    <property type="entry name" value="NICOTINAMIDE-NUCLEOTIDE ADENYLYLTRANSFERASE"/>
    <property type="match status" value="1"/>
</dbReference>
<evidence type="ECO:0000313" key="18">
    <source>
        <dbReference type="EMBL" id="WFD37712.1"/>
    </source>
</evidence>
<dbReference type="FunFam" id="3.40.50.620:FF:000074">
    <property type="entry name" value="Nicotinamide-nucleotide adenylyltransferase"/>
    <property type="match status" value="1"/>
</dbReference>
<keyword evidence="10 15" id="KW-0067">ATP-binding</keyword>
<proteinExistence type="inferred from homology"/>